<accession>A0A517W174</accession>
<name>A0A517W174_9PLAN</name>
<gene>
    <name evidence="1" type="ORF">V144x_45150</name>
</gene>
<proteinExistence type="predicted"/>
<dbReference type="KEGG" id="gaw:V144x_45150"/>
<organism evidence="1 2">
    <name type="scientific">Gimesia aquarii</name>
    <dbReference type="NCBI Taxonomy" id="2527964"/>
    <lineage>
        <taxon>Bacteria</taxon>
        <taxon>Pseudomonadati</taxon>
        <taxon>Planctomycetota</taxon>
        <taxon>Planctomycetia</taxon>
        <taxon>Planctomycetales</taxon>
        <taxon>Planctomycetaceae</taxon>
        <taxon>Gimesia</taxon>
    </lineage>
</organism>
<protein>
    <submittedName>
        <fullName evidence="1">Uncharacterized protein</fullName>
    </submittedName>
</protein>
<dbReference type="EMBL" id="CP037920">
    <property type="protein sequence ID" value="QDT99005.1"/>
    <property type="molecule type" value="Genomic_DNA"/>
</dbReference>
<evidence type="ECO:0000313" key="2">
    <source>
        <dbReference type="Proteomes" id="UP000318704"/>
    </source>
</evidence>
<evidence type="ECO:0000313" key="1">
    <source>
        <dbReference type="EMBL" id="QDT99005.1"/>
    </source>
</evidence>
<reference evidence="1 2" key="1">
    <citation type="submission" date="2019-03" db="EMBL/GenBank/DDBJ databases">
        <title>Deep-cultivation of Planctomycetes and their phenomic and genomic characterization uncovers novel biology.</title>
        <authorList>
            <person name="Wiegand S."/>
            <person name="Jogler M."/>
            <person name="Boedeker C."/>
            <person name="Pinto D."/>
            <person name="Vollmers J."/>
            <person name="Rivas-Marin E."/>
            <person name="Kohn T."/>
            <person name="Peeters S.H."/>
            <person name="Heuer A."/>
            <person name="Rast P."/>
            <person name="Oberbeckmann S."/>
            <person name="Bunk B."/>
            <person name="Jeske O."/>
            <person name="Meyerdierks A."/>
            <person name="Storesund J.E."/>
            <person name="Kallscheuer N."/>
            <person name="Luecker S."/>
            <person name="Lage O.M."/>
            <person name="Pohl T."/>
            <person name="Merkel B.J."/>
            <person name="Hornburger P."/>
            <person name="Mueller R.-W."/>
            <person name="Bruemmer F."/>
            <person name="Labrenz M."/>
            <person name="Spormann A.M."/>
            <person name="Op den Camp H."/>
            <person name="Overmann J."/>
            <person name="Amann R."/>
            <person name="Jetten M.S.M."/>
            <person name="Mascher T."/>
            <person name="Medema M.H."/>
            <person name="Devos D.P."/>
            <person name="Kaster A.-K."/>
            <person name="Ovreas L."/>
            <person name="Rohde M."/>
            <person name="Galperin M.Y."/>
            <person name="Jogler C."/>
        </authorList>
    </citation>
    <scope>NUCLEOTIDE SEQUENCE [LARGE SCALE GENOMIC DNA]</scope>
    <source>
        <strain evidence="1 2">V144</strain>
    </source>
</reference>
<dbReference type="AlphaFoldDB" id="A0A517W174"/>
<dbReference type="Proteomes" id="UP000318704">
    <property type="component" value="Chromosome"/>
</dbReference>
<dbReference type="RefSeq" id="WP_197998574.1">
    <property type="nucleotide sequence ID" value="NZ_CP037920.1"/>
</dbReference>
<sequence>MVDVSRVTIRDTKSYCGILLDDNNRKPICRLRFNTSQKYLGVFSNKNEERVELDSIDDIFKYADRVKAVISEYEGNSGNGVQE</sequence>